<protein>
    <recommendedName>
        <fullName evidence="2">histone acetyltransferase</fullName>
        <ecNumber evidence="2">2.3.1.48</ecNumber>
    </recommendedName>
</protein>
<keyword evidence="5" id="KW-0007">Acetylation</keyword>
<evidence type="ECO:0000256" key="6">
    <source>
        <dbReference type="ARBA" id="ARBA00023015"/>
    </source>
</evidence>
<keyword evidence="4" id="KW-0227">DNA damage</keyword>
<feature type="region of interest" description="Disordered" evidence="10">
    <location>
        <begin position="519"/>
        <end position="542"/>
    </location>
</feature>
<evidence type="ECO:0000256" key="8">
    <source>
        <dbReference type="ARBA" id="ARBA00023242"/>
    </source>
</evidence>
<dbReference type="GO" id="GO:0032931">
    <property type="term" value="F:histone H3K56 acetyltransferase activity"/>
    <property type="evidence" value="ECO:0007669"/>
    <property type="project" value="TreeGrafter"/>
</dbReference>
<dbReference type="PROSITE" id="PS51728">
    <property type="entry name" value="RTT109_HAT"/>
    <property type="match status" value="1"/>
</dbReference>
<name>A0A238FTF9_9BASI</name>
<feature type="compositionally biased region" description="Polar residues" evidence="10">
    <location>
        <begin position="1"/>
        <end position="14"/>
    </location>
</feature>
<dbReference type="AlphaFoldDB" id="A0A238FTF9"/>
<evidence type="ECO:0000256" key="4">
    <source>
        <dbReference type="ARBA" id="ARBA00022763"/>
    </source>
</evidence>
<keyword evidence="6" id="KW-0805">Transcription regulation</keyword>
<evidence type="ECO:0000313" key="11">
    <source>
        <dbReference type="EMBL" id="SCV74508.1"/>
    </source>
</evidence>
<dbReference type="PANTHER" id="PTHR31571:SF2">
    <property type="entry name" value="HISTONE ACETYLTRANSFERASE RTT109"/>
    <property type="match status" value="1"/>
</dbReference>
<feature type="region of interest" description="Disordered" evidence="10">
    <location>
        <begin position="1"/>
        <end position="32"/>
    </location>
</feature>
<dbReference type="GO" id="GO:0006974">
    <property type="term" value="P:DNA damage response"/>
    <property type="evidence" value="ECO:0007669"/>
    <property type="project" value="UniProtKB-KW"/>
</dbReference>
<evidence type="ECO:0000256" key="5">
    <source>
        <dbReference type="ARBA" id="ARBA00022990"/>
    </source>
</evidence>
<evidence type="ECO:0000256" key="9">
    <source>
        <dbReference type="ARBA" id="ARBA00048940"/>
    </source>
</evidence>
<keyword evidence="12" id="KW-1185">Reference proteome</keyword>
<organism evidence="11 12">
    <name type="scientific">Microbotryum intermedium</name>
    <dbReference type="NCBI Taxonomy" id="269621"/>
    <lineage>
        <taxon>Eukaryota</taxon>
        <taxon>Fungi</taxon>
        <taxon>Dikarya</taxon>
        <taxon>Basidiomycota</taxon>
        <taxon>Pucciniomycotina</taxon>
        <taxon>Microbotryomycetes</taxon>
        <taxon>Microbotryales</taxon>
        <taxon>Microbotryaceae</taxon>
        <taxon>Microbotryum</taxon>
    </lineage>
</organism>
<evidence type="ECO:0000256" key="3">
    <source>
        <dbReference type="ARBA" id="ARBA00022679"/>
    </source>
</evidence>
<dbReference type="GO" id="GO:0006355">
    <property type="term" value="P:regulation of DNA-templated transcription"/>
    <property type="evidence" value="ECO:0007669"/>
    <property type="project" value="InterPro"/>
</dbReference>
<dbReference type="GO" id="GO:0005634">
    <property type="term" value="C:nucleus"/>
    <property type="evidence" value="ECO:0007669"/>
    <property type="project" value="UniProtKB-SubCell"/>
</dbReference>
<keyword evidence="7" id="KW-0804">Transcription</keyword>
<evidence type="ECO:0000313" key="12">
    <source>
        <dbReference type="Proteomes" id="UP000198372"/>
    </source>
</evidence>
<dbReference type="OrthoDB" id="3361892at2759"/>
<dbReference type="Proteomes" id="UP000198372">
    <property type="component" value="Unassembled WGS sequence"/>
</dbReference>
<feature type="compositionally biased region" description="Low complexity" evidence="10">
    <location>
        <begin position="16"/>
        <end position="27"/>
    </location>
</feature>
<comment type="catalytic activity">
    <reaction evidence="9">
        <text>L-lysyl-[histone] + acetyl-CoA = N(6)-acetyl-L-lysyl-[histone] + CoA + H(+)</text>
        <dbReference type="Rhea" id="RHEA:21992"/>
        <dbReference type="Rhea" id="RHEA-COMP:9845"/>
        <dbReference type="Rhea" id="RHEA-COMP:11338"/>
        <dbReference type="ChEBI" id="CHEBI:15378"/>
        <dbReference type="ChEBI" id="CHEBI:29969"/>
        <dbReference type="ChEBI" id="CHEBI:57287"/>
        <dbReference type="ChEBI" id="CHEBI:57288"/>
        <dbReference type="ChEBI" id="CHEBI:61930"/>
        <dbReference type="EC" id="2.3.1.48"/>
    </reaction>
    <physiologicalReaction direction="left-to-right" evidence="9">
        <dbReference type="Rhea" id="RHEA:21993"/>
    </physiologicalReaction>
</comment>
<keyword evidence="8" id="KW-0539">Nucleus</keyword>
<proteinExistence type="predicted"/>
<dbReference type="InterPro" id="IPR051236">
    <property type="entry name" value="HAT_RTT109-like"/>
</dbReference>
<evidence type="ECO:0000256" key="10">
    <source>
        <dbReference type="SAM" id="MobiDB-lite"/>
    </source>
</evidence>
<evidence type="ECO:0000256" key="7">
    <source>
        <dbReference type="ARBA" id="ARBA00023163"/>
    </source>
</evidence>
<gene>
    <name evidence="11" type="ORF">BQ2448_7537</name>
</gene>
<evidence type="ECO:0000256" key="2">
    <source>
        <dbReference type="ARBA" id="ARBA00013184"/>
    </source>
</evidence>
<sequence>MDSTCATAAASNAPHTVASTTNSSTATPTPPPSLLDHLSSSLLSSSFPGSHSYSIHVVRSQPRRSHALFPWASNVHICKVFQQEVLVVVSENRGVTVGGVGDEKEYLPVMGLEAFIYTILSTSTSLVYISKIDTSGLSPSGYTPSRIVVSSFVEYVLKYPFHRMSRSRLFTFAKSHGQYLFPASKENEKKKVLDDKGLVRWWKATLAKAVKEVERTEEGKKRGKIGMWYLVPGMNRLESLPYVPDSQEGDGGSSTWVYGHPYRTLSSPLHPPSRSTTTQGMTAAAAGAEVAFWDQIPCFPDDPKARFFHSLTSSTIAPSGNENDYDDVMTSLGSATFASVALAKNQAEAIERERERERERLREGVLGGMEEWWERMGWRQECCSGVLTGFFCLANGEDEAEVKPELEEGKALNDEVEAEVETRVDGVKVSKDGMITSTTMTTASNPTATTSATPSTIRRLKKEDMTLPHATFIKLWSQFHNVDYAETIGLAPESGKMVSSVKKWDEDVERLVGATVVGAGGGALTGTEGEEEESARKERERSKKRYEKYVKRIVELKNPEMAVGQKRELEQQVKVPVVVNMLAPRKKKKVVAESENGPIPLVG</sequence>
<accession>A0A238FTF9</accession>
<dbReference type="PANTHER" id="PTHR31571">
    <property type="entry name" value="ALTERED INHERITANCE OF MITOCHONDRIA PROTEIN 6"/>
    <property type="match status" value="1"/>
</dbReference>
<reference evidence="12" key="1">
    <citation type="submission" date="2016-09" db="EMBL/GenBank/DDBJ databases">
        <authorList>
            <person name="Jeantristanb JTB J.-T."/>
            <person name="Ricardo R."/>
        </authorList>
    </citation>
    <scope>NUCLEOTIDE SEQUENCE [LARGE SCALE GENOMIC DNA]</scope>
</reference>
<dbReference type="STRING" id="269621.A0A238FTF9"/>
<dbReference type="EC" id="2.3.1.48" evidence="2"/>
<evidence type="ECO:0000256" key="1">
    <source>
        <dbReference type="ARBA" id="ARBA00004123"/>
    </source>
</evidence>
<comment type="subcellular location">
    <subcellularLocation>
        <location evidence="1">Nucleus</location>
    </subcellularLocation>
</comment>
<dbReference type="InterPro" id="IPR013178">
    <property type="entry name" value="Histone_AcTrfase_Rtt109/CBP"/>
</dbReference>
<dbReference type="SMART" id="SM01250">
    <property type="entry name" value="KAT11"/>
    <property type="match status" value="1"/>
</dbReference>
<dbReference type="EMBL" id="FMSP01000023">
    <property type="protein sequence ID" value="SCV74508.1"/>
    <property type="molecule type" value="Genomic_DNA"/>
</dbReference>
<keyword evidence="3" id="KW-0808">Transferase</keyword>
<dbReference type="InterPro" id="IPR016849">
    <property type="entry name" value="Rtt109"/>
</dbReference>
<dbReference type="Pfam" id="PF08214">
    <property type="entry name" value="HAT_KAT11"/>
    <property type="match status" value="1"/>
</dbReference>